<dbReference type="InterPro" id="IPR000073">
    <property type="entry name" value="AB_hydrolase_1"/>
</dbReference>
<sequence length="358" mass="38018">MFLPGGPGIGSVFLYRALRSQAAARGLDVLMMEHRGVGFSRLRADGTEQASADVTVEAAADDLAAILDTEGVERAVVYGTSYGSYLAQLFGVRHPGRVAGMVLDSPLLSAGDRHTVRAHRRELLLHGTERLPTLVREAVAAADDLGSGHDVETVGQVAQVVYEFAGPETLERLLTTRQRGRGGRTWRWLASLGASERDGEASPFVAEFDLVAGITHGVLGFGADADGLPLDPQQAFAATAAHPDAPAFTGDTVDLPAALPGFTWPTAVVSGARDLRTPRRIAERAVSLLPDAALLRLPETGHSAMDTHRLAALHVAHHVERGDLRGLAQRADRIATLPRRGMLGTLGPLIRTAVRLTT</sequence>
<organism evidence="2 3">
    <name type="scientific">Prauserella halophila</name>
    <dbReference type="NCBI Taxonomy" id="185641"/>
    <lineage>
        <taxon>Bacteria</taxon>
        <taxon>Bacillati</taxon>
        <taxon>Actinomycetota</taxon>
        <taxon>Actinomycetes</taxon>
        <taxon>Pseudonocardiales</taxon>
        <taxon>Pseudonocardiaceae</taxon>
        <taxon>Prauserella</taxon>
    </lineage>
</organism>
<evidence type="ECO:0000313" key="2">
    <source>
        <dbReference type="EMBL" id="GAA1244525.1"/>
    </source>
</evidence>
<dbReference type="Gene3D" id="3.40.50.1820">
    <property type="entry name" value="alpha/beta hydrolase"/>
    <property type="match status" value="1"/>
</dbReference>
<feature type="domain" description="AB hydrolase-1" evidence="1">
    <location>
        <begin position="2"/>
        <end position="114"/>
    </location>
</feature>
<keyword evidence="3" id="KW-1185">Reference proteome</keyword>
<dbReference type="InterPro" id="IPR050471">
    <property type="entry name" value="AB_hydrolase"/>
</dbReference>
<keyword evidence="2" id="KW-0378">Hydrolase</keyword>
<dbReference type="PANTHER" id="PTHR43433">
    <property type="entry name" value="HYDROLASE, ALPHA/BETA FOLD FAMILY PROTEIN"/>
    <property type="match status" value="1"/>
</dbReference>
<evidence type="ECO:0000313" key="3">
    <source>
        <dbReference type="Proteomes" id="UP001500653"/>
    </source>
</evidence>
<comment type="caution">
    <text evidence="2">The sequence shown here is derived from an EMBL/GenBank/DDBJ whole genome shotgun (WGS) entry which is preliminary data.</text>
</comment>
<evidence type="ECO:0000259" key="1">
    <source>
        <dbReference type="Pfam" id="PF00561"/>
    </source>
</evidence>
<gene>
    <name evidence="2" type="ORF">GCM10009676_32950</name>
</gene>
<dbReference type="Proteomes" id="UP001500653">
    <property type="component" value="Unassembled WGS sequence"/>
</dbReference>
<protein>
    <submittedName>
        <fullName evidence="2">Alpha/beta fold hydrolase</fullName>
    </submittedName>
</protein>
<dbReference type="SUPFAM" id="SSF53474">
    <property type="entry name" value="alpha/beta-Hydrolases"/>
    <property type="match status" value="1"/>
</dbReference>
<accession>A0ABN1WDZ0</accession>
<name>A0ABN1WDZ0_9PSEU</name>
<dbReference type="EMBL" id="BAAALN010000010">
    <property type="protein sequence ID" value="GAA1244525.1"/>
    <property type="molecule type" value="Genomic_DNA"/>
</dbReference>
<dbReference type="Pfam" id="PF00561">
    <property type="entry name" value="Abhydrolase_1"/>
    <property type="match status" value="1"/>
</dbReference>
<proteinExistence type="predicted"/>
<dbReference type="InterPro" id="IPR029058">
    <property type="entry name" value="AB_hydrolase_fold"/>
</dbReference>
<reference evidence="2 3" key="1">
    <citation type="journal article" date="2019" name="Int. J. Syst. Evol. Microbiol.">
        <title>The Global Catalogue of Microorganisms (GCM) 10K type strain sequencing project: providing services to taxonomists for standard genome sequencing and annotation.</title>
        <authorList>
            <consortium name="The Broad Institute Genomics Platform"/>
            <consortium name="The Broad Institute Genome Sequencing Center for Infectious Disease"/>
            <person name="Wu L."/>
            <person name="Ma J."/>
        </authorList>
    </citation>
    <scope>NUCLEOTIDE SEQUENCE [LARGE SCALE GENOMIC DNA]</scope>
    <source>
        <strain evidence="2 3">JCM 13023</strain>
    </source>
</reference>
<dbReference type="GO" id="GO:0016787">
    <property type="term" value="F:hydrolase activity"/>
    <property type="evidence" value="ECO:0007669"/>
    <property type="project" value="UniProtKB-KW"/>
</dbReference>
<dbReference type="PANTHER" id="PTHR43433:SF5">
    <property type="entry name" value="AB HYDROLASE-1 DOMAIN-CONTAINING PROTEIN"/>
    <property type="match status" value="1"/>
</dbReference>